<protein>
    <recommendedName>
        <fullName evidence="2">GTP cyclohydrolase 1 type 2 homolog</fullName>
    </recommendedName>
</protein>
<comment type="caution">
    <text evidence="4">The sequence shown here is derived from an EMBL/GenBank/DDBJ whole genome shotgun (WGS) entry which is preliminary data.</text>
</comment>
<name>A0ABQ1H3S0_9BACL</name>
<dbReference type="Pfam" id="PF01784">
    <property type="entry name" value="DUF34_NIF3"/>
    <property type="match status" value="1"/>
</dbReference>
<organism evidence="4 5">
    <name type="scientific">Kroppenstedtia guangzhouensis</name>
    <dbReference type="NCBI Taxonomy" id="1274356"/>
    <lineage>
        <taxon>Bacteria</taxon>
        <taxon>Bacillati</taxon>
        <taxon>Bacillota</taxon>
        <taxon>Bacilli</taxon>
        <taxon>Bacillales</taxon>
        <taxon>Thermoactinomycetaceae</taxon>
        <taxon>Kroppenstedtia</taxon>
    </lineage>
</organism>
<dbReference type="Proteomes" id="UP000617979">
    <property type="component" value="Unassembled WGS sequence"/>
</dbReference>
<reference evidence="5" key="1">
    <citation type="journal article" date="2019" name="Int. J. Syst. Evol. Microbiol.">
        <title>The Global Catalogue of Microorganisms (GCM) 10K type strain sequencing project: providing services to taxonomists for standard genome sequencing and annotation.</title>
        <authorList>
            <consortium name="The Broad Institute Genomics Platform"/>
            <consortium name="The Broad Institute Genome Sequencing Center for Infectious Disease"/>
            <person name="Wu L."/>
            <person name="Ma J."/>
        </authorList>
    </citation>
    <scope>NUCLEOTIDE SEQUENCE [LARGE SCALE GENOMIC DNA]</scope>
    <source>
        <strain evidence="5">CGMCC 1.12404</strain>
    </source>
</reference>
<keyword evidence="3" id="KW-0479">Metal-binding</keyword>
<keyword evidence="5" id="KW-1185">Reference proteome</keyword>
<evidence type="ECO:0000256" key="2">
    <source>
        <dbReference type="ARBA" id="ARBA00022112"/>
    </source>
</evidence>
<dbReference type="Gene3D" id="3.40.1390.30">
    <property type="entry name" value="NIF3 (NGG1p interacting factor 3)-like"/>
    <property type="match status" value="2"/>
</dbReference>
<dbReference type="InterPro" id="IPR002678">
    <property type="entry name" value="DUF34/NIF3"/>
</dbReference>
<proteinExistence type="inferred from homology"/>
<evidence type="ECO:0000256" key="1">
    <source>
        <dbReference type="ARBA" id="ARBA00006964"/>
    </source>
</evidence>
<evidence type="ECO:0000313" key="4">
    <source>
        <dbReference type="EMBL" id="GGA57744.1"/>
    </source>
</evidence>
<dbReference type="SUPFAM" id="SSF102705">
    <property type="entry name" value="NIF3 (NGG1p interacting factor 3)-like"/>
    <property type="match status" value="1"/>
</dbReference>
<accession>A0ABQ1H3S0</accession>
<gene>
    <name evidence="4" type="ORF">GCM10007416_33710</name>
</gene>
<dbReference type="InterPro" id="IPR036069">
    <property type="entry name" value="DUF34/NIF3_sf"/>
</dbReference>
<dbReference type="EMBL" id="BMEX01000026">
    <property type="protein sequence ID" value="GGA57744.1"/>
    <property type="molecule type" value="Genomic_DNA"/>
</dbReference>
<comment type="similarity">
    <text evidence="1">Belongs to the GTP cyclohydrolase I type 2/NIF3 family.</text>
</comment>
<dbReference type="PANTHER" id="PTHR13799:SF14">
    <property type="entry name" value="GTP CYCLOHYDROLASE 1 TYPE 2 HOMOLOG"/>
    <property type="match status" value="1"/>
</dbReference>
<evidence type="ECO:0000256" key="3">
    <source>
        <dbReference type="ARBA" id="ARBA00022723"/>
    </source>
</evidence>
<dbReference type="RefSeq" id="WP_188433654.1">
    <property type="nucleotide sequence ID" value="NZ_BMEX01000026.1"/>
</dbReference>
<evidence type="ECO:0000313" key="5">
    <source>
        <dbReference type="Proteomes" id="UP000617979"/>
    </source>
</evidence>
<dbReference type="PANTHER" id="PTHR13799">
    <property type="entry name" value="NGG1 INTERACTING FACTOR 3"/>
    <property type="match status" value="1"/>
</dbReference>
<sequence length="300" mass="34498">MVLLERLEQDLSKFFRLNDFGPDPAFSRFIPAVYEKTDLDWKREFEPEFTERFNGLMIRGGVEVGKIFLAVFPTEPILERFLEEGKRGDLLFMHHPITMECGDPRGDWGRGFIPIPTPLIRSIREKGLSIYTCHHPLDVHREVGTSLAIVEALGGNVIDSFFNECGLICELDETDTDSLIQQAEEIFDIPYVDFEGQKRENIRRIAVVAGCGDKISAMKEAEKKGAQAYLSGEIHCHIDNEYGRTRYREMMAYIRETSMSLIGVSHAASEYLVKKTRIKGWLEHRYGLECVLVPQVKWWM</sequence>